<dbReference type="Pfam" id="PF13679">
    <property type="entry name" value="Methyltransf_32"/>
    <property type="match status" value="1"/>
</dbReference>
<feature type="compositionally biased region" description="Basic and acidic residues" evidence="2">
    <location>
        <begin position="740"/>
        <end position="752"/>
    </location>
</feature>
<feature type="compositionally biased region" description="Polar residues" evidence="2">
    <location>
        <begin position="611"/>
        <end position="620"/>
    </location>
</feature>
<keyword evidence="5" id="KW-1185">Reference proteome</keyword>
<sequence length="1391" mass="152916">MKIAAATSVLLVAHAQRTEASGRVAETDKVQTATTREAVEPSGLLRSSARATLRGRHNENVLGEYKSKSERRNLERNKTALNKLLGNLEELKNRRKTLQRTSKNYEEEIAVPTSHEDQQLVDLGILGKGRLLESSERTDKESIFDQNSVRDPSVATTADEETKDQGTSTSAPIDVFDGAAEENDFFLANAHYLCEYENCNCGSFSFESMQGIIQCSSEVVATGGYCATTMNYCGEPVDVCYRETSSLEAVGPQDYTYTVCSTFSKPYQQHICVTFDASAEDDNNINTRSEVLSDNNGISEVVNYSQSSAPCKVEFNNERCSSCSTELRTYERIFVDQSIGDRHVLSSYQRRCFQVDCSNAAAQDHVFNTCDTNDLSTLRENVVFGDDCTRCPPCGMGFHMTAGTAMGSFPVIGDYQCSGLELGAITGFFSRDVCGDIQSKAKEYCGCEPNFYDPNLVLPELLTEDIEAEKSRAIGGDGDELEISNPDNMFVLPGDTIGAESCHLCGANSAKIANPYNLVYLPNGKQTTCAALEGAGRLGMMTVDYCKFIAMPLAFAECGGCLTWGKGEEDEEVDAGHAGPWTTSDEILRLNGNPVNETTSPIPRLYRENPQELNVTSPLNATSPPKTSSPTASPPKAVSALSTDEESSAPIGSTMLSYDDDDDDNSSISYRMIDNMQHKVAPRDQPNKMYSKQRKRCWWCRIVFVGIGRAISCDALVVPGTPTFRPEDLATSSTFPYSKKLQERKHEPRRESLPSQSYSTALLDATTFSSPTLMDPIIGHPSVELLDLDRRPRKKLKPRHKVLFGSQCSTSVGGKSTPPLPVGAFATEIPTPTSSPLLFETLAVICCETGVVPRKEFFETYAAARYIHESFPRGVHRIADLAAGHGLLSWMLLAMDHFHECTDSENGSLVLKRRSGTNTSAPLRTAICVDRRMPPSAIAIAKAMRNHLFPIDATTQKAGDNHEKNGTENGTHGDSFLYDPTWTYVECDLKNVVASDSSTLLVSVHACGTLTDYLIQTGIASQQAPMAVVPCCHTYSIRKGYTPHPEFSKTTAERVGEIIEAQQQKEDEDEAAAMIKASPSGPNQAKKKQKNKSINPKFRIVENVIDDVRLKTLVNAGYNRVRIAALPHRFTERNRLFLAYRTNSGNYEEDCDSYPEQLNGSNCSSITETGAVRESLGNNNNNKTSIRKGSMPPITRAKGPTIKLGSYDIDGDGDDDDLVVPLRDDPQSIEDCLAVSGKARALQRLRKLLPNHFAPKLDVSIWLTPAPMYSTEPASDNILTDEVSTANATAILEALQGVLDETVLVYRERNRITDKENTKKIEHPDVAYSCTIRPINELFVHPITGRTAGTYQIEYSYTSGEESPFPKKKAKELHKMFCENVVSAINGTEIR</sequence>
<feature type="compositionally biased region" description="Polar residues" evidence="2">
    <location>
        <begin position="144"/>
        <end position="156"/>
    </location>
</feature>
<organism evidence="4 5">
    <name type="scientific">Pseudo-nitzschia multistriata</name>
    <dbReference type="NCBI Taxonomy" id="183589"/>
    <lineage>
        <taxon>Eukaryota</taxon>
        <taxon>Sar</taxon>
        <taxon>Stramenopiles</taxon>
        <taxon>Ochrophyta</taxon>
        <taxon>Bacillariophyta</taxon>
        <taxon>Bacillariophyceae</taxon>
        <taxon>Bacillariophycidae</taxon>
        <taxon>Bacillariales</taxon>
        <taxon>Bacillariaceae</taxon>
        <taxon>Pseudo-nitzschia</taxon>
    </lineage>
</organism>
<dbReference type="InterPro" id="IPR025714">
    <property type="entry name" value="Methyltranfer_dom"/>
</dbReference>
<gene>
    <name evidence="4" type="ORF">PSNMU_V1.4_AUG-EV-PASAV3_0123730</name>
</gene>
<feature type="region of interest" description="Disordered" evidence="2">
    <location>
        <begin position="725"/>
        <end position="756"/>
    </location>
</feature>
<feature type="region of interest" description="Disordered" evidence="2">
    <location>
        <begin position="136"/>
        <end position="171"/>
    </location>
</feature>
<evidence type="ECO:0000259" key="3">
    <source>
        <dbReference type="Pfam" id="PF13679"/>
    </source>
</evidence>
<dbReference type="OrthoDB" id="55572at2759"/>
<keyword evidence="1" id="KW-0175">Coiled coil</keyword>
<dbReference type="Proteomes" id="UP000291116">
    <property type="component" value="Unassembled WGS sequence"/>
</dbReference>
<feature type="coiled-coil region" evidence="1">
    <location>
        <begin position="71"/>
        <end position="108"/>
    </location>
</feature>
<dbReference type="EMBL" id="CAACVS010000692">
    <property type="protein sequence ID" value="VEU45210.1"/>
    <property type="molecule type" value="Genomic_DNA"/>
</dbReference>
<feature type="domain" description="Methyltransferase" evidence="3">
    <location>
        <begin position="875"/>
        <end position="1034"/>
    </location>
</feature>
<evidence type="ECO:0000256" key="1">
    <source>
        <dbReference type="SAM" id="Coils"/>
    </source>
</evidence>
<proteinExistence type="predicted"/>
<evidence type="ECO:0000313" key="5">
    <source>
        <dbReference type="Proteomes" id="UP000291116"/>
    </source>
</evidence>
<name>A0A448ZT22_9STRA</name>
<evidence type="ECO:0000313" key="4">
    <source>
        <dbReference type="EMBL" id="VEU45210.1"/>
    </source>
</evidence>
<feature type="region of interest" description="Disordered" evidence="2">
    <location>
        <begin position="1174"/>
        <end position="1201"/>
    </location>
</feature>
<feature type="compositionally biased region" description="Low complexity" evidence="2">
    <location>
        <begin position="621"/>
        <end position="640"/>
    </location>
</feature>
<evidence type="ECO:0000256" key="2">
    <source>
        <dbReference type="SAM" id="MobiDB-lite"/>
    </source>
</evidence>
<accession>A0A448ZT22</accession>
<feature type="region of interest" description="Disordered" evidence="2">
    <location>
        <begin position="23"/>
        <end position="42"/>
    </location>
</feature>
<protein>
    <recommendedName>
        <fullName evidence="3">Methyltransferase domain-containing protein</fullName>
    </recommendedName>
</protein>
<feature type="region of interest" description="Disordered" evidence="2">
    <location>
        <begin position="572"/>
        <end position="665"/>
    </location>
</feature>
<reference evidence="4 5" key="1">
    <citation type="submission" date="2019-01" db="EMBL/GenBank/DDBJ databases">
        <authorList>
            <person name="Ferrante I. M."/>
        </authorList>
    </citation>
    <scope>NUCLEOTIDE SEQUENCE [LARGE SCALE GENOMIC DNA]</scope>
    <source>
        <strain evidence="4 5">B856</strain>
    </source>
</reference>